<gene>
    <name evidence="2" type="ORF">IBL28_17820</name>
</gene>
<evidence type="ECO:0000259" key="1">
    <source>
        <dbReference type="Pfam" id="PF12867"/>
    </source>
</evidence>
<sequence length="182" mass="20713">MKMQLLAQFDLHHRLYNNVLEDLTDEETNKRINGNTQMNHIKYLAGHLLNAQYGLAFLSGVPVEVKWDDLFAGPGKTKAKDNFPYPDIEDIKKEWNDIHHEIRNGLSQLSPDMLDNLPPAPLNNVIENSPLKGLFNNSVAGLWAFFNHHQAYHIGQIGILRRGLGKPAMHYNETGIYSSENK</sequence>
<accession>A0A926JV16</accession>
<dbReference type="AlphaFoldDB" id="A0A926JV16"/>
<evidence type="ECO:0000313" key="2">
    <source>
        <dbReference type="EMBL" id="MBC9797834.1"/>
    </source>
</evidence>
<dbReference type="InterPro" id="IPR024775">
    <property type="entry name" value="DinB-like"/>
</dbReference>
<dbReference type="Pfam" id="PF12867">
    <property type="entry name" value="DinB_2"/>
    <property type="match status" value="1"/>
</dbReference>
<protein>
    <submittedName>
        <fullName evidence="2">DinB family protein</fullName>
    </submittedName>
</protein>
<dbReference type="Proteomes" id="UP000653730">
    <property type="component" value="Unassembled WGS sequence"/>
</dbReference>
<comment type="caution">
    <text evidence="2">The sequence shown here is derived from an EMBL/GenBank/DDBJ whole genome shotgun (WGS) entry which is preliminary data.</text>
</comment>
<dbReference type="InterPro" id="IPR034660">
    <property type="entry name" value="DinB/YfiT-like"/>
</dbReference>
<dbReference type="RefSeq" id="WP_187966962.1">
    <property type="nucleotide sequence ID" value="NZ_JACVDC010000075.1"/>
</dbReference>
<dbReference type="EMBL" id="JACVDC010000075">
    <property type="protein sequence ID" value="MBC9797834.1"/>
    <property type="molecule type" value="Genomic_DNA"/>
</dbReference>
<proteinExistence type="predicted"/>
<evidence type="ECO:0000313" key="3">
    <source>
        <dbReference type="Proteomes" id="UP000653730"/>
    </source>
</evidence>
<dbReference type="SUPFAM" id="SSF109854">
    <property type="entry name" value="DinB/YfiT-like putative metalloenzymes"/>
    <property type="match status" value="1"/>
</dbReference>
<name>A0A926JV16_9FLAO</name>
<dbReference type="Gene3D" id="1.20.120.450">
    <property type="entry name" value="dinb family like domain"/>
    <property type="match status" value="1"/>
</dbReference>
<organism evidence="2 3">
    <name type="scientific">Sinomicrobium weinanense</name>
    <dbReference type="NCBI Taxonomy" id="2842200"/>
    <lineage>
        <taxon>Bacteria</taxon>
        <taxon>Pseudomonadati</taxon>
        <taxon>Bacteroidota</taxon>
        <taxon>Flavobacteriia</taxon>
        <taxon>Flavobacteriales</taxon>
        <taxon>Flavobacteriaceae</taxon>
        <taxon>Sinomicrobium</taxon>
    </lineage>
</organism>
<feature type="domain" description="DinB-like" evidence="1">
    <location>
        <begin position="8"/>
        <end position="157"/>
    </location>
</feature>
<keyword evidence="3" id="KW-1185">Reference proteome</keyword>
<reference evidence="2 3" key="1">
    <citation type="submission" date="2020-09" db="EMBL/GenBank/DDBJ databases">
        <title>Sinomicrobium weinanense sp. nov., a halophilic bacteria isolated from saline-alkali soil.</title>
        <authorList>
            <person name="Wu P."/>
            <person name="Ren H."/>
            <person name="Mei Y."/>
            <person name="Liang Y."/>
            <person name="Chen Z."/>
        </authorList>
    </citation>
    <scope>NUCLEOTIDE SEQUENCE [LARGE SCALE GENOMIC DNA]</scope>
    <source>
        <strain evidence="2 3">FJxs</strain>
    </source>
</reference>